<dbReference type="GO" id="GO:0051999">
    <property type="term" value="P:mannosyl-inositol phosphorylceramide biosynthetic process"/>
    <property type="evidence" value="ECO:0007669"/>
    <property type="project" value="TreeGrafter"/>
</dbReference>
<dbReference type="EMBL" id="JAIWYP010000004">
    <property type="protein sequence ID" value="KAH3835880.1"/>
    <property type="molecule type" value="Genomic_DNA"/>
</dbReference>
<name>A0A9D4K9Y7_DREPO</name>
<dbReference type="GO" id="GO:0000030">
    <property type="term" value="F:mannosyltransferase activity"/>
    <property type="evidence" value="ECO:0007669"/>
    <property type="project" value="TreeGrafter"/>
</dbReference>
<dbReference type="Proteomes" id="UP000828390">
    <property type="component" value="Unassembled WGS sequence"/>
</dbReference>
<dbReference type="PANTHER" id="PTHR32385:SF15">
    <property type="entry name" value="INOSITOL PHOSPHOCERAMIDE MANNOSYLTRANSFERASE 1"/>
    <property type="match status" value="1"/>
</dbReference>
<protein>
    <submittedName>
        <fullName evidence="2">Uncharacterized protein</fullName>
    </submittedName>
</protein>
<sequence length="101" mass="11886">MFWTDETARQLIQAMYPDFIVVWDNYRNNVNKADALRYCVLYEFGGIYADLDFECLRPLDPVTREYAAIFPLEPFEHSALRYNIPFLLNNAIEESLLEAPD</sequence>
<evidence type="ECO:0000256" key="1">
    <source>
        <dbReference type="ARBA" id="ARBA00022679"/>
    </source>
</evidence>
<dbReference type="Gene3D" id="3.90.550.20">
    <property type="match status" value="1"/>
</dbReference>
<dbReference type="InterPro" id="IPR029044">
    <property type="entry name" value="Nucleotide-diphossugar_trans"/>
</dbReference>
<reference evidence="2" key="2">
    <citation type="submission" date="2020-11" db="EMBL/GenBank/DDBJ databases">
        <authorList>
            <person name="McCartney M.A."/>
            <person name="Auch B."/>
            <person name="Kono T."/>
            <person name="Mallez S."/>
            <person name="Becker A."/>
            <person name="Gohl D.M."/>
            <person name="Silverstein K.A.T."/>
            <person name="Koren S."/>
            <person name="Bechman K.B."/>
            <person name="Herman A."/>
            <person name="Abrahante J.E."/>
            <person name="Garbe J."/>
        </authorList>
    </citation>
    <scope>NUCLEOTIDE SEQUENCE</scope>
    <source>
        <strain evidence="2">Duluth1</strain>
        <tissue evidence="2">Whole animal</tissue>
    </source>
</reference>
<dbReference type="GO" id="GO:0016020">
    <property type="term" value="C:membrane"/>
    <property type="evidence" value="ECO:0007669"/>
    <property type="project" value="GOC"/>
</dbReference>
<organism evidence="2 3">
    <name type="scientific">Dreissena polymorpha</name>
    <name type="common">Zebra mussel</name>
    <name type="synonym">Mytilus polymorpha</name>
    <dbReference type="NCBI Taxonomy" id="45954"/>
    <lineage>
        <taxon>Eukaryota</taxon>
        <taxon>Metazoa</taxon>
        <taxon>Spiralia</taxon>
        <taxon>Lophotrochozoa</taxon>
        <taxon>Mollusca</taxon>
        <taxon>Bivalvia</taxon>
        <taxon>Autobranchia</taxon>
        <taxon>Heteroconchia</taxon>
        <taxon>Euheterodonta</taxon>
        <taxon>Imparidentia</taxon>
        <taxon>Neoheterodontei</taxon>
        <taxon>Myida</taxon>
        <taxon>Dreissenoidea</taxon>
        <taxon>Dreissenidae</taxon>
        <taxon>Dreissena</taxon>
    </lineage>
</organism>
<dbReference type="SUPFAM" id="SSF53448">
    <property type="entry name" value="Nucleotide-diphospho-sugar transferases"/>
    <property type="match status" value="1"/>
</dbReference>
<dbReference type="AlphaFoldDB" id="A0A9D4K9Y7"/>
<evidence type="ECO:0000313" key="3">
    <source>
        <dbReference type="Proteomes" id="UP000828390"/>
    </source>
</evidence>
<dbReference type="InterPro" id="IPR051706">
    <property type="entry name" value="Glycosyltransferase_domain"/>
</dbReference>
<dbReference type="Pfam" id="PF04488">
    <property type="entry name" value="Gly_transf_sug"/>
    <property type="match status" value="1"/>
</dbReference>
<dbReference type="PANTHER" id="PTHR32385">
    <property type="entry name" value="MANNOSYL PHOSPHORYLINOSITOL CERAMIDE SYNTHASE"/>
    <property type="match status" value="1"/>
</dbReference>
<dbReference type="InterPro" id="IPR007577">
    <property type="entry name" value="GlycoTrfase_DXD_sugar-bd_CS"/>
</dbReference>
<accession>A0A9D4K9Y7</accession>
<comment type="caution">
    <text evidence="2">The sequence shown here is derived from an EMBL/GenBank/DDBJ whole genome shotgun (WGS) entry which is preliminary data.</text>
</comment>
<keyword evidence="1" id="KW-0808">Transferase</keyword>
<reference evidence="2" key="1">
    <citation type="journal article" date="2019" name="bioRxiv">
        <title>The Genome of the Zebra Mussel, Dreissena polymorpha: A Resource for Invasive Species Research.</title>
        <authorList>
            <person name="McCartney M.A."/>
            <person name="Auch B."/>
            <person name="Kono T."/>
            <person name="Mallez S."/>
            <person name="Zhang Y."/>
            <person name="Obille A."/>
            <person name="Becker A."/>
            <person name="Abrahante J.E."/>
            <person name="Garbe J."/>
            <person name="Badalamenti J.P."/>
            <person name="Herman A."/>
            <person name="Mangelson H."/>
            <person name="Liachko I."/>
            <person name="Sullivan S."/>
            <person name="Sone E.D."/>
            <person name="Koren S."/>
            <person name="Silverstein K.A.T."/>
            <person name="Beckman K.B."/>
            <person name="Gohl D.M."/>
        </authorList>
    </citation>
    <scope>NUCLEOTIDE SEQUENCE</scope>
    <source>
        <strain evidence="2">Duluth1</strain>
        <tissue evidence="2">Whole animal</tissue>
    </source>
</reference>
<evidence type="ECO:0000313" key="2">
    <source>
        <dbReference type="EMBL" id="KAH3835880.1"/>
    </source>
</evidence>
<keyword evidence="3" id="KW-1185">Reference proteome</keyword>
<gene>
    <name evidence="2" type="ORF">DPMN_109248</name>
</gene>
<proteinExistence type="predicted"/>